<reference evidence="1" key="1">
    <citation type="submission" date="2022-12" db="EMBL/GenBank/DDBJ databases">
        <authorList>
            <person name="Petersen C."/>
        </authorList>
    </citation>
    <scope>NUCLEOTIDE SEQUENCE</scope>
    <source>
        <strain evidence="1">IBT 30728</strain>
    </source>
</reference>
<evidence type="ECO:0000313" key="2">
    <source>
        <dbReference type="Proteomes" id="UP001148312"/>
    </source>
</evidence>
<dbReference type="Proteomes" id="UP001148312">
    <property type="component" value="Unassembled WGS sequence"/>
</dbReference>
<protein>
    <submittedName>
        <fullName evidence="1">Uncharacterized protein</fullName>
    </submittedName>
</protein>
<dbReference type="EMBL" id="JAPWDQ010000005">
    <property type="protein sequence ID" value="KAJ5485531.1"/>
    <property type="molecule type" value="Genomic_DNA"/>
</dbReference>
<name>A0A9W9X7G4_9EURO</name>
<evidence type="ECO:0000313" key="1">
    <source>
        <dbReference type="EMBL" id="KAJ5485531.1"/>
    </source>
</evidence>
<proteinExistence type="predicted"/>
<reference evidence="1" key="2">
    <citation type="journal article" date="2023" name="IMA Fungus">
        <title>Comparative genomic study of the Penicillium genus elucidates a diverse pangenome and 15 lateral gene transfer events.</title>
        <authorList>
            <person name="Petersen C."/>
            <person name="Sorensen T."/>
            <person name="Nielsen M.R."/>
            <person name="Sondergaard T.E."/>
            <person name="Sorensen J.L."/>
            <person name="Fitzpatrick D.A."/>
            <person name="Frisvad J.C."/>
            <person name="Nielsen K.L."/>
        </authorList>
    </citation>
    <scope>NUCLEOTIDE SEQUENCE</scope>
    <source>
        <strain evidence="1">IBT 30728</strain>
    </source>
</reference>
<dbReference type="GeneID" id="81625370"/>
<dbReference type="AlphaFoldDB" id="A0A9W9X7G4"/>
<gene>
    <name evidence="1" type="ORF">N7539_005519</name>
</gene>
<comment type="caution">
    <text evidence="1">The sequence shown here is derived from an EMBL/GenBank/DDBJ whole genome shotgun (WGS) entry which is preliminary data.</text>
</comment>
<sequence>MGSTLRLNANLCSTEQFIYIRSPARSREALSVFDVGPKWTSEAMRASTECASMGHEQPDAVPQNGRDDVALKIMWYARAHVYLIINTLV</sequence>
<accession>A0A9W9X7G4</accession>
<dbReference type="RefSeq" id="XP_056790315.1">
    <property type="nucleotide sequence ID" value="XM_056935121.1"/>
</dbReference>
<organism evidence="1 2">
    <name type="scientific">Penicillium diatomitis</name>
    <dbReference type="NCBI Taxonomy" id="2819901"/>
    <lineage>
        <taxon>Eukaryota</taxon>
        <taxon>Fungi</taxon>
        <taxon>Dikarya</taxon>
        <taxon>Ascomycota</taxon>
        <taxon>Pezizomycotina</taxon>
        <taxon>Eurotiomycetes</taxon>
        <taxon>Eurotiomycetidae</taxon>
        <taxon>Eurotiales</taxon>
        <taxon>Aspergillaceae</taxon>
        <taxon>Penicillium</taxon>
    </lineage>
</organism>
<keyword evidence="2" id="KW-1185">Reference proteome</keyword>